<evidence type="ECO:0000256" key="1">
    <source>
        <dbReference type="SAM" id="SignalP"/>
    </source>
</evidence>
<evidence type="ECO:0000313" key="3">
    <source>
        <dbReference type="EMBL" id="ORX81961.1"/>
    </source>
</evidence>
<feature type="domain" description="LysM" evidence="2">
    <location>
        <begin position="94"/>
        <end position="122"/>
    </location>
</feature>
<comment type="caution">
    <text evidence="3">The sequence shown here is derived from an EMBL/GenBank/DDBJ whole genome shotgun (WGS) entry which is preliminary data.</text>
</comment>
<evidence type="ECO:0000313" key="4">
    <source>
        <dbReference type="Proteomes" id="UP000193944"/>
    </source>
</evidence>
<dbReference type="OrthoDB" id="1193027at2759"/>
<feature type="signal peptide" evidence="1">
    <location>
        <begin position="1"/>
        <end position="21"/>
    </location>
</feature>
<evidence type="ECO:0000259" key="2">
    <source>
        <dbReference type="Pfam" id="PF01476"/>
    </source>
</evidence>
<dbReference type="EMBL" id="MCFG01000106">
    <property type="protein sequence ID" value="ORX81961.1"/>
    <property type="molecule type" value="Genomic_DNA"/>
</dbReference>
<dbReference type="InterPro" id="IPR018392">
    <property type="entry name" value="LysM"/>
</dbReference>
<accession>A0A1Y1X874</accession>
<dbReference type="Proteomes" id="UP000193944">
    <property type="component" value="Unassembled WGS sequence"/>
</dbReference>
<dbReference type="STRING" id="1754192.A0A1Y1X874"/>
<dbReference type="AlphaFoldDB" id="A0A1Y1X874"/>
<keyword evidence="4" id="KW-1185">Reference proteome</keyword>
<sequence length="164" mass="19400">MKFFTLAIIIYIILSLVQVNAKGYICSKHFVVKHGDRCRYFYNTRDNESHIKYKELVHINPNIDCENLSSGTKICVEINFDDKYDSHNFNFESYKIKKGDTWEKVAKYLKSDMNELVNANFGTYPNILDIKKLVGKYIDYRKDGDYKPIFKDSKEFDFKYIAPK</sequence>
<protein>
    <recommendedName>
        <fullName evidence="2">LysM domain-containing protein</fullName>
    </recommendedName>
</protein>
<feature type="domain" description="LysM" evidence="2">
    <location>
        <begin position="50"/>
        <end position="76"/>
    </location>
</feature>
<name>A0A1Y1X874_9FUNG</name>
<keyword evidence="1" id="KW-0732">Signal</keyword>
<feature type="chain" id="PRO_5012440579" description="LysM domain-containing protein" evidence="1">
    <location>
        <begin position="22"/>
        <end position="164"/>
    </location>
</feature>
<reference evidence="3 4" key="2">
    <citation type="submission" date="2016-08" db="EMBL/GenBank/DDBJ databases">
        <title>Pervasive Adenine N6-methylation of Active Genes in Fungi.</title>
        <authorList>
            <consortium name="DOE Joint Genome Institute"/>
            <person name="Mondo S.J."/>
            <person name="Dannebaum R.O."/>
            <person name="Kuo R.C."/>
            <person name="Labutti K."/>
            <person name="Haridas S."/>
            <person name="Kuo A."/>
            <person name="Salamov A."/>
            <person name="Ahrendt S.R."/>
            <person name="Lipzen A."/>
            <person name="Sullivan W."/>
            <person name="Andreopoulos W.B."/>
            <person name="Clum A."/>
            <person name="Lindquist E."/>
            <person name="Daum C."/>
            <person name="Ramamoorthy G.K."/>
            <person name="Gryganskyi A."/>
            <person name="Culley D."/>
            <person name="Magnuson J.K."/>
            <person name="James T.Y."/>
            <person name="O'Malley M.A."/>
            <person name="Stajich J.E."/>
            <person name="Spatafora J.W."/>
            <person name="Visel A."/>
            <person name="Grigoriev I.V."/>
        </authorList>
    </citation>
    <scope>NUCLEOTIDE SEQUENCE [LARGE SCALE GENOMIC DNA]</scope>
    <source>
        <strain evidence="3 4">S4</strain>
    </source>
</reference>
<gene>
    <name evidence="3" type="ORF">BCR32DRAFT_292936</name>
</gene>
<reference evidence="3 4" key="1">
    <citation type="submission" date="2016-08" db="EMBL/GenBank/DDBJ databases">
        <title>A Parts List for Fungal Cellulosomes Revealed by Comparative Genomics.</title>
        <authorList>
            <consortium name="DOE Joint Genome Institute"/>
            <person name="Haitjema C.H."/>
            <person name="Gilmore S.P."/>
            <person name="Henske J.K."/>
            <person name="Solomon K.V."/>
            <person name="De Groot R."/>
            <person name="Kuo A."/>
            <person name="Mondo S.J."/>
            <person name="Salamov A.A."/>
            <person name="Labutti K."/>
            <person name="Zhao Z."/>
            <person name="Chiniquy J."/>
            <person name="Barry K."/>
            <person name="Brewer H.M."/>
            <person name="Purvine S.O."/>
            <person name="Wright A.T."/>
            <person name="Boxma B."/>
            <person name="Van Alen T."/>
            <person name="Hackstein J.H."/>
            <person name="Baker S.E."/>
            <person name="Grigoriev I.V."/>
            <person name="O'Malley M.A."/>
        </authorList>
    </citation>
    <scope>NUCLEOTIDE SEQUENCE [LARGE SCALE GENOMIC DNA]</scope>
    <source>
        <strain evidence="3 4">S4</strain>
    </source>
</reference>
<organism evidence="3 4">
    <name type="scientific">Anaeromyces robustus</name>
    <dbReference type="NCBI Taxonomy" id="1754192"/>
    <lineage>
        <taxon>Eukaryota</taxon>
        <taxon>Fungi</taxon>
        <taxon>Fungi incertae sedis</taxon>
        <taxon>Chytridiomycota</taxon>
        <taxon>Chytridiomycota incertae sedis</taxon>
        <taxon>Neocallimastigomycetes</taxon>
        <taxon>Neocallimastigales</taxon>
        <taxon>Neocallimastigaceae</taxon>
        <taxon>Anaeromyces</taxon>
    </lineage>
</organism>
<dbReference type="InterPro" id="IPR036779">
    <property type="entry name" value="LysM_dom_sf"/>
</dbReference>
<dbReference type="Gene3D" id="3.10.350.10">
    <property type="entry name" value="LysM domain"/>
    <property type="match status" value="1"/>
</dbReference>
<proteinExistence type="predicted"/>
<dbReference type="Pfam" id="PF01476">
    <property type="entry name" value="LysM"/>
    <property type="match status" value="2"/>
</dbReference>